<dbReference type="EMBL" id="CAADEY010000004">
    <property type="protein sequence ID" value="VFJ43149.1"/>
    <property type="molecule type" value="Genomic_DNA"/>
</dbReference>
<sequence length="283" mass="31833">MQKVIGERALARIDATAEGIAAFHTLGLLRGAILTHPALSKEDFDFAFGQGVLFCWEELIEKTSPARFPDFALSHGFNLVRGILNGLTRRGKQTDLPPFVGLLRGFLDGDAEIKNFHVPLGLDARFVSGHATARRWQHGRSGAIYSVFATNCRIEEVTVDGILSSRYFDFSCVIQPADGRDQYHAMIDIQSDDYVFGIKLTMALPTKWARGLYSARIVQWKMNHKHYDFGEFSVENIYPVPTLHRSKTWLPMARAYTDRIVARAGAPNVTNAMRLLMHYVSLE</sequence>
<proteinExistence type="predicted"/>
<accession>A0A450RVK7</accession>
<name>A0A450RVK7_9GAMM</name>
<protein>
    <submittedName>
        <fullName evidence="1">Uncharacterized protein</fullName>
    </submittedName>
</protein>
<evidence type="ECO:0000313" key="1">
    <source>
        <dbReference type="EMBL" id="VFJ43149.1"/>
    </source>
</evidence>
<reference evidence="1" key="1">
    <citation type="submission" date="2019-02" db="EMBL/GenBank/DDBJ databases">
        <authorList>
            <person name="Gruber-Vodicka R. H."/>
            <person name="Seah K. B. B."/>
        </authorList>
    </citation>
    <scope>NUCLEOTIDE SEQUENCE</scope>
    <source>
        <strain evidence="1">BECK_DK161</strain>
    </source>
</reference>
<dbReference type="AlphaFoldDB" id="A0A450RVK7"/>
<gene>
    <name evidence="1" type="ORF">BECKDK2373C_GA0170839_100435</name>
</gene>
<organism evidence="1">
    <name type="scientific">Candidatus Kentrum sp. DK</name>
    <dbReference type="NCBI Taxonomy" id="2126562"/>
    <lineage>
        <taxon>Bacteria</taxon>
        <taxon>Pseudomonadati</taxon>
        <taxon>Pseudomonadota</taxon>
        <taxon>Gammaproteobacteria</taxon>
        <taxon>Candidatus Kentrum</taxon>
    </lineage>
</organism>